<gene>
    <name evidence="5" type="ORF">HM1_0537</name>
</gene>
<organism evidence="5 6">
    <name type="scientific">Heliobacterium modesticaldum (strain ATCC 51547 / Ice1)</name>
    <dbReference type="NCBI Taxonomy" id="498761"/>
    <lineage>
        <taxon>Bacteria</taxon>
        <taxon>Bacillati</taxon>
        <taxon>Bacillota</taxon>
        <taxon>Clostridia</taxon>
        <taxon>Eubacteriales</taxon>
        <taxon>Heliobacteriaceae</taxon>
        <taxon>Heliomicrobium</taxon>
    </lineage>
</organism>
<sequence length="484" mass="53677">MGIELLAPAGNPEKLAMALHYGADAVYLAGKELGLRAYAGNFTSEEMARAIALAHEQGKKVYVTVNIFAHNRDFANLPAYLTELRDMGADAIVVSDPGVFAVARRTVFDLPIHISTQANVTNAESARFWADQGAKRIVLARELSLAEIRAIRQAVDIELEVFVHGAMCMSYSGRCMISDYLTGRGANRGECAQACRWKYALVEETRPGLYLPVEEDERGSYVFNARDLCLLPDIPALIDAGVNSFKIEGRMKSVHYVATVTQVYRRAVDSALAAQAAGRPARTLTSWWEELAKISHRPYTRGFLHGPPGQEPALPYRRDYDFVGVVQAYDAQKRVAEIEVRNRIRLGDILELAGPGTAPFLTIVNEMRDDEGNAIDKAPRPHQRIFIRLPRPVAPLDLVRRPKDGGEDAFLKVRINPSHIFYLDIILEGFGHLGVPTTVDKEAGLVLIRTTPDTREEVIRVLESLPWPALWVGDEDEILSSPPN</sequence>
<dbReference type="Proteomes" id="UP000008550">
    <property type="component" value="Chromosome"/>
</dbReference>
<name>B0TFZ4_HELMI</name>
<dbReference type="STRING" id="498761.HM1_0537"/>
<dbReference type="PANTHER" id="PTHR30217">
    <property type="entry name" value="PEPTIDASE U32 FAMILY"/>
    <property type="match status" value="1"/>
</dbReference>
<dbReference type="InterPro" id="IPR032525">
    <property type="entry name" value="Peptidase_U32_C"/>
</dbReference>
<evidence type="ECO:0000313" key="6">
    <source>
        <dbReference type="Proteomes" id="UP000008550"/>
    </source>
</evidence>
<dbReference type="PANTHER" id="PTHR30217:SF6">
    <property type="entry name" value="TRNA HYDROXYLATION PROTEIN P"/>
    <property type="match status" value="1"/>
</dbReference>
<dbReference type="Pfam" id="PF16256">
    <property type="entry name" value="DUF4911"/>
    <property type="match status" value="1"/>
</dbReference>
<dbReference type="HOGENOM" id="CLU_011540_0_2_9"/>
<dbReference type="AlphaFoldDB" id="B0TFZ4"/>
<dbReference type="GO" id="GO:0008233">
    <property type="term" value="F:peptidase activity"/>
    <property type="evidence" value="ECO:0007669"/>
    <property type="project" value="UniProtKB-KW"/>
</dbReference>
<protein>
    <submittedName>
        <fullName evidence="5">Peptidase, u32 family protein</fullName>
    </submittedName>
</protein>
<dbReference type="KEGG" id="hmo:HM1_0537"/>
<dbReference type="InterPro" id="IPR032587">
    <property type="entry name" value="DUF4911"/>
</dbReference>
<dbReference type="InterPro" id="IPR001539">
    <property type="entry name" value="Peptidase_U32"/>
</dbReference>
<dbReference type="SUPFAM" id="SSF51412">
    <property type="entry name" value="Inosine monophosphate dehydrogenase (IMPDH)"/>
    <property type="match status" value="1"/>
</dbReference>
<feature type="domain" description="Peptidase family U32 C-terminal" evidence="4">
    <location>
        <begin position="318"/>
        <end position="400"/>
    </location>
</feature>
<dbReference type="Pfam" id="PF01136">
    <property type="entry name" value="Peptidase_U32"/>
    <property type="match status" value="1"/>
</dbReference>
<evidence type="ECO:0000256" key="3">
    <source>
        <dbReference type="ARBA" id="ARBA00038374"/>
    </source>
</evidence>
<dbReference type="RefSeq" id="WP_012281407.1">
    <property type="nucleotide sequence ID" value="NC_010337.2"/>
</dbReference>
<comment type="similarity">
    <text evidence="3">Belongs to the peptidase U32 family.</text>
</comment>
<dbReference type="Pfam" id="PF16325">
    <property type="entry name" value="Peptidase_U32_C"/>
    <property type="match status" value="1"/>
</dbReference>
<dbReference type="eggNOG" id="COG0826">
    <property type="taxonomic scope" value="Bacteria"/>
</dbReference>
<keyword evidence="1" id="KW-0645">Protease</keyword>
<dbReference type="OrthoDB" id="9807498at2"/>
<dbReference type="EMBL" id="CP000930">
    <property type="protein sequence ID" value="ABZ83151.1"/>
    <property type="molecule type" value="Genomic_DNA"/>
</dbReference>
<proteinExistence type="inferred from homology"/>
<accession>B0TFZ4</accession>
<dbReference type="InterPro" id="IPR051454">
    <property type="entry name" value="RNA/ubiquinone_mod_enzymes"/>
</dbReference>
<dbReference type="PROSITE" id="PS01276">
    <property type="entry name" value="PEPTIDASE_U32"/>
    <property type="match status" value="1"/>
</dbReference>
<dbReference type="MEROPS" id="U32.002"/>
<evidence type="ECO:0000256" key="1">
    <source>
        <dbReference type="ARBA" id="ARBA00022670"/>
    </source>
</evidence>
<dbReference type="Gene3D" id="2.40.30.10">
    <property type="entry name" value="Translation factors"/>
    <property type="match status" value="1"/>
</dbReference>
<keyword evidence="6" id="KW-1185">Reference proteome</keyword>
<evidence type="ECO:0000313" key="5">
    <source>
        <dbReference type="EMBL" id="ABZ83151.1"/>
    </source>
</evidence>
<dbReference type="GO" id="GO:0006508">
    <property type="term" value="P:proteolysis"/>
    <property type="evidence" value="ECO:0007669"/>
    <property type="project" value="UniProtKB-KW"/>
</dbReference>
<reference evidence="5 6" key="1">
    <citation type="journal article" date="2008" name="J. Bacteriol.">
        <title>The genome of Heliobacterium modesticaldum, a phototrophic representative of the Firmicutes containing the simplest photosynthetic apparatus.</title>
        <authorList>
            <person name="Sattley W.M."/>
            <person name="Madigan M.T."/>
            <person name="Swingley W.D."/>
            <person name="Cheung P.C."/>
            <person name="Clocksin K.M."/>
            <person name="Conrad A.L."/>
            <person name="Dejesa L.C."/>
            <person name="Honchak B.M."/>
            <person name="Jung D.O."/>
            <person name="Karbach L.E."/>
            <person name="Kurdoglu A."/>
            <person name="Lahiri S."/>
            <person name="Mastrian S.D."/>
            <person name="Page L.E."/>
            <person name="Taylor H.L."/>
            <person name="Wang Z.T."/>
            <person name="Raymond J."/>
            <person name="Chen M."/>
            <person name="Blankenship R.E."/>
            <person name="Touchman J.W."/>
        </authorList>
    </citation>
    <scope>NUCLEOTIDE SEQUENCE [LARGE SCALE GENOMIC DNA]</scope>
    <source>
        <strain evidence="6">ATCC 51547 / Ice1</strain>
    </source>
</reference>
<evidence type="ECO:0000259" key="4">
    <source>
        <dbReference type="Pfam" id="PF16325"/>
    </source>
</evidence>
<evidence type="ECO:0000256" key="2">
    <source>
        <dbReference type="ARBA" id="ARBA00022801"/>
    </source>
</evidence>
<keyword evidence="2" id="KW-0378">Hydrolase</keyword>